<dbReference type="EMBL" id="JAMWBK010000002">
    <property type="protein sequence ID" value="KAJ8908236.1"/>
    <property type="molecule type" value="Genomic_DNA"/>
</dbReference>
<evidence type="ECO:0000313" key="2">
    <source>
        <dbReference type="Proteomes" id="UP001157974"/>
    </source>
</evidence>
<proteinExistence type="predicted"/>
<dbReference type="PANTHER" id="PTHR36397">
    <property type="entry name" value="OSJNBA0081L15.1 PROTEIN"/>
    <property type="match status" value="1"/>
</dbReference>
<organism evidence="1 2">
    <name type="scientific">Rhodosorus marinus</name>
    <dbReference type="NCBI Taxonomy" id="101924"/>
    <lineage>
        <taxon>Eukaryota</taxon>
        <taxon>Rhodophyta</taxon>
        <taxon>Stylonematophyceae</taxon>
        <taxon>Stylonematales</taxon>
        <taxon>Stylonemataceae</taxon>
        <taxon>Rhodosorus</taxon>
    </lineage>
</organism>
<gene>
    <name evidence="1" type="ORF">NDN08_008327</name>
</gene>
<dbReference type="AlphaFoldDB" id="A0AAV8V2W9"/>
<name>A0AAV8V2W9_9RHOD</name>
<sequence>MAVVCFVQGFPLATRSRTTVHELAAQSRSTRTRKDKRCRLLSTEDDSAEDDQIPELDGMMIRWKNQKSPFKDGRDLLPFDIDVLTPPSRRLGRFRLDPRLNCGDIIDYDGTSYVVRRVRMHYAFRNGTFVVTRKTAEVKTMGRKSLESYLERLYNSKNTMENEQ</sequence>
<dbReference type="PANTHER" id="PTHR36397:SF1">
    <property type="entry name" value="OS04G0482900 PROTEIN"/>
    <property type="match status" value="1"/>
</dbReference>
<comment type="caution">
    <text evidence="1">The sequence shown here is derived from an EMBL/GenBank/DDBJ whole genome shotgun (WGS) entry which is preliminary data.</text>
</comment>
<dbReference type="Proteomes" id="UP001157974">
    <property type="component" value="Unassembled WGS sequence"/>
</dbReference>
<protein>
    <submittedName>
        <fullName evidence="1">Uncharacterized protein</fullName>
    </submittedName>
</protein>
<accession>A0AAV8V2W9</accession>
<keyword evidence="2" id="KW-1185">Reference proteome</keyword>
<evidence type="ECO:0000313" key="1">
    <source>
        <dbReference type="EMBL" id="KAJ8908236.1"/>
    </source>
</evidence>
<reference evidence="1 2" key="1">
    <citation type="journal article" date="2023" name="Nat. Commun.">
        <title>Origin of minicircular mitochondrial genomes in red algae.</title>
        <authorList>
            <person name="Lee Y."/>
            <person name="Cho C.H."/>
            <person name="Lee Y.M."/>
            <person name="Park S.I."/>
            <person name="Yang J.H."/>
            <person name="West J.A."/>
            <person name="Bhattacharya D."/>
            <person name="Yoon H.S."/>
        </authorList>
    </citation>
    <scope>NUCLEOTIDE SEQUENCE [LARGE SCALE GENOMIC DNA]</scope>
    <source>
        <strain evidence="1 2">CCMP1338</strain>
        <tissue evidence="1">Whole cell</tissue>
    </source>
</reference>